<feature type="chain" id="PRO_5039317973" evidence="5">
    <location>
        <begin position="30"/>
        <end position="565"/>
    </location>
</feature>
<proteinExistence type="inferred from homology"/>
<evidence type="ECO:0000256" key="5">
    <source>
        <dbReference type="SAM" id="SignalP"/>
    </source>
</evidence>
<evidence type="ECO:0000256" key="3">
    <source>
        <dbReference type="ARBA" id="ARBA00022448"/>
    </source>
</evidence>
<dbReference type="STRING" id="1737425.GCA_900049755_01226"/>
<dbReference type="PANTHER" id="PTHR30290:SF10">
    <property type="entry name" value="PERIPLASMIC OLIGOPEPTIDE-BINDING PROTEIN-RELATED"/>
    <property type="match status" value="1"/>
</dbReference>
<evidence type="ECO:0000256" key="1">
    <source>
        <dbReference type="ARBA" id="ARBA00004196"/>
    </source>
</evidence>
<name>A0A2Z3YSN0_9CORY</name>
<dbReference type="Proteomes" id="UP000247696">
    <property type="component" value="Chromosome"/>
</dbReference>
<dbReference type="InterPro" id="IPR039424">
    <property type="entry name" value="SBP_5"/>
</dbReference>
<keyword evidence="4 5" id="KW-0732">Signal</keyword>
<dbReference type="Pfam" id="PF00496">
    <property type="entry name" value="SBP_bac_5"/>
    <property type="match status" value="1"/>
</dbReference>
<evidence type="ECO:0000256" key="4">
    <source>
        <dbReference type="ARBA" id="ARBA00022729"/>
    </source>
</evidence>
<gene>
    <name evidence="7" type="primary">dppA</name>
    <name evidence="7" type="ORF">Csp1_02090</name>
</gene>
<dbReference type="Gene3D" id="3.40.190.10">
    <property type="entry name" value="Periplasmic binding protein-like II"/>
    <property type="match status" value="1"/>
</dbReference>
<dbReference type="GO" id="GO:0015833">
    <property type="term" value="P:peptide transport"/>
    <property type="evidence" value="ECO:0007669"/>
    <property type="project" value="TreeGrafter"/>
</dbReference>
<keyword evidence="3" id="KW-0813">Transport</keyword>
<dbReference type="GO" id="GO:0030313">
    <property type="term" value="C:cell envelope"/>
    <property type="evidence" value="ECO:0007669"/>
    <property type="project" value="UniProtKB-SubCell"/>
</dbReference>
<dbReference type="PIRSF" id="PIRSF002741">
    <property type="entry name" value="MppA"/>
    <property type="match status" value="1"/>
</dbReference>
<dbReference type="GO" id="GO:0043190">
    <property type="term" value="C:ATP-binding cassette (ABC) transporter complex"/>
    <property type="evidence" value="ECO:0007669"/>
    <property type="project" value="InterPro"/>
</dbReference>
<dbReference type="PANTHER" id="PTHR30290">
    <property type="entry name" value="PERIPLASMIC BINDING COMPONENT OF ABC TRANSPORTER"/>
    <property type="match status" value="1"/>
</dbReference>
<organism evidence="7 8">
    <name type="scientific">Corynebacterium provencense</name>
    <dbReference type="NCBI Taxonomy" id="1737425"/>
    <lineage>
        <taxon>Bacteria</taxon>
        <taxon>Bacillati</taxon>
        <taxon>Actinomycetota</taxon>
        <taxon>Actinomycetes</taxon>
        <taxon>Mycobacteriales</taxon>
        <taxon>Corynebacteriaceae</taxon>
        <taxon>Corynebacterium</taxon>
    </lineage>
</organism>
<keyword evidence="8" id="KW-1185">Reference proteome</keyword>
<feature type="signal peptide" evidence="5">
    <location>
        <begin position="1"/>
        <end position="29"/>
    </location>
</feature>
<accession>A0A2Z3YSN0</accession>
<dbReference type="GO" id="GO:1904680">
    <property type="term" value="F:peptide transmembrane transporter activity"/>
    <property type="evidence" value="ECO:0007669"/>
    <property type="project" value="TreeGrafter"/>
</dbReference>
<sequence>MTHTPGHRRFPAKILAVITALATTVGLTACGTDEGPTPHELTYLESLPFQTLYPPTAGYYPNGGVVNNITDRLLWQDPDTRELYPWIATDLPEVNGDATEFTFHLRDDVTYSDGTPLTAENVVANFDLFGKGDKSRKLTSSEQISTYDHGEVLDDHTVRFHFTDPEPGFPQATSSFNAGLLADATLKLTDEGFAPGNARNVIGSGPFVITGEERDTELTLSAREDYNWAPPELGRRGLNTRRPDLDTVHIVVAKEDSVRVGGIRSRQGDVARQIEAPEEKHLEEAGIGILSAPTAGVNNQIDFRFRHPLLSDIRVRQAIIAGVDRKRILSSLFSASYPLATSALAATAKGYREQKDAYIYDPARAEQLLDAAGWVPGADGIRVRDGRRLTLTANDAAAQPRTREVVTMVQEQLRKIGIDVQLYPGDVAAQKAAQTDESTIQLNVTMVGRADYDVIKSQYYSDDRNQLLNMHPDGSIGDEHLEELLRRVSSSPTEQARADASGDVQDYLTEQAYILPMFEEPQVYGVQPYVHGFRAEAIGRPWFYLTSVDAGQAAAADTTAGNGEK</sequence>
<reference evidence="8" key="1">
    <citation type="submission" date="2017-11" db="EMBL/GenBank/DDBJ databases">
        <title>Otitis media/interna in a cat caused by the recently described species Corynebacterium provencense.</title>
        <authorList>
            <person name="Kittl S."/>
            <person name="Brodard I."/>
            <person name="Rychener L."/>
            <person name="Jores J."/>
            <person name="Roosje P."/>
            <person name="Gobeli Brawand S."/>
        </authorList>
    </citation>
    <scope>NUCLEOTIDE SEQUENCE [LARGE SCALE GENOMIC DNA]</scope>
    <source>
        <strain evidence="8">17KM38</strain>
    </source>
</reference>
<evidence type="ECO:0000259" key="6">
    <source>
        <dbReference type="Pfam" id="PF00496"/>
    </source>
</evidence>
<protein>
    <submittedName>
        <fullName evidence="7">Periplasmic dipeptide transport protein</fullName>
    </submittedName>
</protein>
<feature type="domain" description="Solute-binding protein family 5" evidence="6">
    <location>
        <begin position="82"/>
        <end position="445"/>
    </location>
</feature>
<dbReference type="KEGG" id="cpre:Csp1_02090"/>
<dbReference type="Gene3D" id="3.10.105.10">
    <property type="entry name" value="Dipeptide-binding Protein, Domain 3"/>
    <property type="match status" value="1"/>
</dbReference>
<comment type="subcellular location">
    <subcellularLocation>
        <location evidence="1">Cell envelope</location>
    </subcellularLocation>
</comment>
<dbReference type="InterPro" id="IPR030678">
    <property type="entry name" value="Peptide/Ni-bd"/>
</dbReference>
<dbReference type="InterPro" id="IPR023920">
    <property type="entry name" value="ABC_transptr_sub-bd_KPN01854"/>
</dbReference>
<dbReference type="InterPro" id="IPR000914">
    <property type="entry name" value="SBP_5_dom"/>
</dbReference>
<dbReference type="EMBL" id="CP024988">
    <property type="protein sequence ID" value="AWT25037.1"/>
    <property type="molecule type" value="Genomic_DNA"/>
</dbReference>
<dbReference type="GO" id="GO:0042597">
    <property type="term" value="C:periplasmic space"/>
    <property type="evidence" value="ECO:0007669"/>
    <property type="project" value="UniProtKB-ARBA"/>
</dbReference>
<evidence type="ECO:0000256" key="2">
    <source>
        <dbReference type="ARBA" id="ARBA00005695"/>
    </source>
</evidence>
<evidence type="ECO:0000313" key="8">
    <source>
        <dbReference type="Proteomes" id="UP000247696"/>
    </source>
</evidence>
<dbReference type="SUPFAM" id="SSF53850">
    <property type="entry name" value="Periplasmic binding protein-like II"/>
    <property type="match status" value="1"/>
</dbReference>
<dbReference type="NCBIfam" id="TIGR04028">
    <property type="entry name" value="SBP_KPN_01854"/>
    <property type="match status" value="1"/>
</dbReference>
<evidence type="ECO:0000313" key="7">
    <source>
        <dbReference type="EMBL" id="AWT25037.1"/>
    </source>
</evidence>
<dbReference type="AlphaFoldDB" id="A0A2Z3YSN0"/>
<dbReference type="CDD" id="cd08492">
    <property type="entry name" value="PBP2_NikA_DppA_OppA_like_15"/>
    <property type="match status" value="1"/>
</dbReference>
<comment type="similarity">
    <text evidence="2">Belongs to the bacterial solute-binding protein 5 family.</text>
</comment>